<dbReference type="AlphaFoldDB" id="A0A3A8N2A1"/>
<evidence type="ECO:0000313" key="3">
    <source>
        <dbReference type="Proteomes" id="UP000273405"/>
    </source>
</evidence>
<evidence type="ECO:0000256" key="1">
    <source>
        <dbReference type="SAM" id="MobiDB-lite"/>
    </source>
</evidence>
<dbReference type="Proteomes" id="UP000273405">
    <property type="component" value="Unassembled WGS sequence"/>
</dbReference>
<comment type="caution">
    <text evidence="2">The sequence shown here is derived from an EMBL/GenBank/DDBJ whole genome shotgun (WGS) entry which is preliminary data.</text>
</comment>
<sequence length="183" mass="19412">MKLVVILGVALLAMVGGVLAASAMLRGGGGGKTDVGDLAELAAVQAQLRAIDACRLEHNLPVRGSYREMHRRTVFVTPCGASGIAPSRGKVELPAQWAHGGLTFEAERSSRTDDWAILVNQEAVPFPVLVAGLSELAPIVAREAAGAIAKSLAEDAEGKAKYEEGLRQREQQQQENRGSYPTR</sequence>
<evidence type="ECO:0000313" key="2">
    <source>
        <dbReference type="EMBL" id="RKH38567.1"/>
    </source>
</evidence>
<feature type="region of interest" description="Disordered" evidence="1">
    <location>
        <begin position="159"/>
        <end position="183"/>
    </location>
</feature>
<proteinExistence type="predicted"/>
<feature type="compositionally biased region" description="Basic and acidic residues" evidence="1">
    <location>
        <begin position="159"/>
        <end position="172"/>
    </location>
</feature>
<reference evidence="3" key="1">
    <citation type="submission" date="2018-09" db="EMBL/GenBank/DDBJ databases">
        <authorList>
            <person name="Livingstone P.G."/>
            <person name="Whitworth D.E."/>
        </authorList>
    </citation>
    <scope>NUCLEOTIDE SEQUENCE [LARGE SCALE GENOMIC DNA]</scope>
    <source>
        <strain evidence="3">CA040B</strain>
    </source>
</reference>
<dbReference type="EMBL" id="RAWG01000191">
    <property type="protein sequence ID" value="RKH38567.1"/>
    <property type="molecule type" value="Genomic_DNA"/>
</dbReference>
<organism evidence="2 3">
    <name type="scientific">Corallococcus sicarius</name>
    <dbReference type="NCBI Taxonomy" id="2316726"/>
    <lineage>
        <taxon>Bacteria</taxon>
        <taxon>Pseudomonadati</taxon>
        <taxon>Myxococcota</taxon>
        <taxon>Myxococcia</taxon>
        <taxon>Myxococcales</taxon>
        <taxon>Cystobacterineae</taxon>
        <taxon>Myxococcaceae</taxon>
        <taxon>Corallococcus</taxon>
    </lineage>
</organism>
<accession>A0A3A8N2A1</accession>
<protein>
    <submittedName>
        <fullName evidence="2">Uncharacterized protein</fullName>
    </submittedName>
</protein>
<gene>
    <name evidence="2" type="ORF">D7X12_26015</name>
</gene>
<name>A0A3A8N2A1_9BACT</name>
<keyword evidence="3" id="KW-1185">Reference proteome</keyword>